<evidence type="ECO:0000256" key="3">
    <source>
        <dbReference type="ARBA" id="ARBA00023163"/>
    </source>
</evidence>
<keyword evidence="2 4" id="KW-0238">DNA-binding</keyword>
<dbReference type="EMBL" id="JQCH01000007">
    <property type="protein sequence ID" value="KRO10259.1"/>
    <property type="molecule type" value="Genomic_DNA"/>
</dbReference>
<dbReference type="InterPro" id="IPR011075">
    <property type="entry name" value="TetR_C"/>
</dbReference>
<dbReference type="PROSITE" id="PS50977">
    <property type="entry name" value="HTH_TETR_2"/>
    <property type="match status" value="1"/>
</dbReference>
<keyword evidence="3" id="KW-0804">Transcription</keyword>
<dbReference type="SUPFAM" id="SSF46689">
    <property type="entry name" value="Homeodomain-like"/>
    <property type="match status" value="1"/>
</dbReference>
<dbReference type="Gene3D" id="1.10.357.10">
    <property type="entry name" value="Tetracycline Repressor, domain 2"/>
    <property type="match status" value="1"/>
</dbReference>
<evidence type="ECO:0000313" key="7">
    <source>
        <dbReference type="Proteomes" id="UP000051884"/>
    </source>
</evidence>
<evidence type="ECO:0000313" key="6">
    <source>
        <dbReference type="EMBL" id="KRO10259.1"/>
    </source>
</evidence>
<dbReference type="InterPro" id="IPR001647">
    <property type="entry name" value="HTH_TetR"/>
</dbReference>
<evidence type="ECO:0000259" key="5">
    <source>
        <dbReference type="PROSITE" id="PS50977"/>
    </source>
</evidence>
<dbReference type="Proteomes" id="UP000051884">
    <property type="component" value="Unassembled WGS sequence"/>
</dbReference>
<accession>A0ABR5Q9V9</accession>
<dbReference type="Pfam" id="PF16859">
    <property type="entry name" value="TetR_C_11"/>
    <property type="match status" value="1"/>
</dbReference>
<proteinExistence type="predicted"/>
<protein>
    <submittedName>
        <fullName evidence="6">TetR family transcriptional regulator</fullName>
    </submittedName>
</protein>
<dbReference type="Gene3D" id="1.10.10.60">
    <property type="entry name" value="Homeodomain-like"/>
    <property type="match status" value="1"/>
</dbReference>
<feature type="DNA-binding region" description="H-T-H motif" evidence="4">
    <location>
        <begin position="39"/>
        <end position="58"/>
    </location>
</feature>
<feature type="domain" description="HTH tetR-type" evidence="5">
    <location>
        <begin position="16"/>
        <end position="76"/>
    </location>
</feature>
<dbReference type="PANTHER" id="PTHR30055:SF148">
    <property type="entry name" value="TETR-FAMILY TRANSCRIPTIONAL REGULATOR"/>
    <property type="match status" value="1"/>
</dbReference>
<comment type="caution">
    <text evidence="6">The sequence shown here is derived from an EMBL/GenBank/DDBJ whole genome shotgun (WGS) entry which is preliminary data.</text>
</comment>
<keyword evidence="7" id="KW-1185">Reference proteome</keyword>
<evidence type="ECO:0000256" key="4">
    <source>
        <dbReference type="PROSITE-ProRule" id="PRU00335"/>
    </source>
</evidence>
<evidence type="ECO:0000256" key="1">
    <source>
        <dbReference type="ARBA" id="ARBA00023015"/>
    </source>
</evidence>
<dbReference type="InterPro" id="IPR050109">
    <property type="entry name" value="HTH-type_TetR-like_transc_reg"/>
</dbReference>
<organism evidence="6 7">
    <name type="scientific">Paucilactobacillus hokkaidonensis</name>
    <dbReference type="NCBI Taxonomy" id="1193095"/>
    <lineage>
        <taxon>Bacteria</taxon>
        <taxon>Bacillati</taxon>
        <taxon>Bacillota</taxon>
        <taxon>Bacilli</taxon>
        <taxon>Lactobacillales</taxon>
        <taxon>Lactobacillaceae</taxon>
        <taxon>Paucilactobacillus</taxon>
    </lineage>
</organism>
<name>A0ABR5Q9V9_9LACO</name>
<dbReference type="SUPFAM" id="SSF48498">
    <property type="entry name" value="Tetracyclin repressor-like, C-terminal domain"/>
    <property type="match status" value="1"/>
</dbReference>
<dbReference type="PANTHER" id="PTHR30055">
    <property type="entry name" value="HTH-TYPE TRANSCRIPTIONAL REGULATOR RUTR"/>
    <property type="match status" value="1"/>
</dbReference>
<dbReference type="Pfam" id="PF00440">
    <property type="entry name" value="TetR_N"/>
    <property type="match status" value="1"/>
</dbReference>
<dbReference type="InterPro" id="IPR009057">
    <property type="entry name" value="Homeodomain-like_sf"/>
</dbReference>
<gene>
    <name evidence="6" type="ORF">IV59_GL002087</name>
</gene>
<evidence type="ECO:0000256" key="2">
    <source>
        <dbReference type="ARBA" id="ARBA00023125"/>
    </source>
</evidence>
<keyword evidence="1" id="KW-0805">Transcription regulation</keyword>
<sequence length="205" mass="22885">MKKMVQNKKPTRRRGKQLEEELLTAAWDELQIKGYNQLTMEGIAARAHTTKTVLYRRWPKKPLIIVAAFIAEFKKSGATIAFDVPNTGSLREDLVELLSTPIKFFDFLGEEAVRGVIADQIGGQLGDIFKKADTTDNDMVKRVRTILEQADQRGEIKLDNLSSKATNLPGLLLINEIITSGYLTKAAISEIVDAILLPVFLNSKK</sequence>
<dbReference type="InterPro" id="IPR036271">
    <property type="entry name" value="Tet_transcr_reg_TetR-rel_C_sf"/>
</dbReference>
<reference evidence="6 7" key="1">
    <citation type="journal article" date="2015" name="Genome Announc.">
        <title>Expanding the biotechnology potential of lactobacilli through comparative genomics of 213 strains and associated genera.</title>
        <authorList>
            <person name="Sun Z."/>
            <person name="Harris H.M."/>
            <person name="McCann A."/>
            <person name="Guo C."/>
            <person name="Argimon S."/>
            <person name="Zhang W."/>
            <person name="Yang X."/>
            <person name="Jeffery I.B."/>
            <person name="Cooney J.C."/>
            <person name="Kagawa T.F."/>
            <person name="Liu W."/>
            <person name="Song Y."/>
            <person name="Salvetti E."/>
            <person name="Wrobel A."/>
            <person name="Rasinkangas P."/>
            <person name="Parkhill J."/>
            <person name="Rea M.C."/>
            <person name="O'Sullivan O."/>
            <person name="Ritari J."/>
            <person name="Douillard F.P."/>
            <person name="Paul Ross R."/>
            <person name="Yang R."/>
            <person name="Briner A.E."/>
            <person name="Felis G.E."/>
            <person name="de Vos W.M."/>
            <person name="Barrangou R."/>
            <person name="Klaenhammer T.R."/>
            <person name="Caufield P.W."/>
            <person name="Cui Y."/>
            <person name="Zhang H."/>
            <person name="O'Toole P.W."/>
        </authorList>
    </citation>
    <scope>NUCLEOTIDE SEQUENCE [LARGE SCALE GENOMIC DNA]</scope>
    <source>
        <strain evidence="6 7">DSM 26202</strain>
    </source>
</reference>